<dbReference type="SMART" id="SM00387">
    <property type="entry name" value="HATPase_c"/>
    <property type="match status" value="1"/>
</dbReference>
<comment type="function">
    <text evidence="11">Involved in the transmission of sensory signals from the chemoreceptors to the flagellar motors. CheA is autophosphorylated; it can transfer its phosphate group to either CheB or CheY.</text>
</comment>
<dbReference type="EC" id="2.7.13.3" evidence="2"/>
<evidence type="ECO:0000256" key="7">
    <source>
        <dbReference type="ARBA" id="ARBA00022741"/>
    </source>
</evidence>
<dbReference type="Pfam" id="PF02895">
    <property type="entry name" value="H-kinase_dim"/>
    <property type="match status" value="1"/>
</dbReference>
<feature type="coiled-coil region" evidence="13">
    <location>
        <begin position="5"/>
        <end position="32"/>
    </location>
</feature>
<feature type="domain" description="R3H" evidence="17">
    <location>
        <begin position="351"/>
        <end position="421"/>
    </location>
</feature>
<dbReference type="InterPro" id="IPR037006">
    <property type="entry name" value="CheA-like_homodim_sf"/>
</dbReference>
<dbReference type="Proteomes" id="UP000189733">
    <property type="component" value="Unassembled WGS sequence"/>
</dbReference>
<dbReference type="PROSITE" id="PS51061">
    <property type="entry name" value="R3H"/>
    <property type="match status" value="1"/>
</dbReference>
<dbReference type="PRINTS" id="PR00344">
    <property type="entry name" value="BCTRLSENSOR"/>
</dbReference>
<accession>A0A1T4WWC0</accession>
<evidence type="ECO:0000256" key="2">
    <source>
        <dbReference type="ARBA" id="ARBA00012438"/>
    </source>
</evidence>
<dbReference type="PANTHER" id="PTHR43395">
    <property type="entry name" value="SENSOR HISTIDINE KINASE CHEA"/>
    <property type="match status" value="1"/>
</dbReference>
<dbReference type="PANTHER" id="PTHR43395:SF10">
    <property type="entry name" value="CHEMOTAXIS PROTEIN CHEA"/>
    <property type="match status" value="1"/>
</dbReference>
<comment type="catalytic activity">
    <reaction evidence="1">
        <text>ATP + protein L-histidine = ADP + protein N-phospho-L-histidine.</text>
        <dbReference type="EC" id="2.7.13.3"/>
    </reaction>
</comment>
<dbReference type="GO" id="GO:0003676">
    <property type="term" value="F:nucleic acid binding"/>
    <property type="evidence" value="ECO:0007669"/>
    <property type="project" value="UniProtKB-UniRule"/>
</dbReference>
<evidence type="ECO:0000256" key="1">
    <source>
        <dbReference type="ARBA" id="ARBA00000085"/>
    </source>
</evidence>
<dbReference type="SMART" id="SM00260">
    <property type="entry name" value="CheW"/>
    <property type="match status" value="1"/>
</dbReference>
<dbReference type="InterPro" id="IPR037257">
    <property type="entry name" value="T2SS_E_N_sf"/>
</dbReference>
<dbReference type="Gene3D" id="1.10.287.560">
    <property type="entry name" value="Histidine kinase CheA-like, homodimeric domain"/>
    <property type="match status" value="1"/>
</dbReference>
<keyword evidence="19" id="KW-1185">Reference proteome</keyword>
<keyword evidence="7" id="KW-0547">Nucleotide-binding</keyword>
<gene>
    <name evidence="18" type="ORF">SAMN02745702_02729</name>
</gene>
<evidence type="ECO:0000256" key="11">
    <source>
        <dbReference type="ARBA" id="ARBA00035100"/>
    </source>
</evidence>
<dbReference type="CDD" id="cd00088">
    <property type="entry name" value="HPT"/>
    <property type="match status" value="1"/>
</dbReference>
<dbReference type="GO" id="GO:0005524">
    <property type="term" value="F:ATP binding"/>
    <property type="evidence" value="ECO:0007669"/>
    <property type="project" value="UniProtKB-KW"/>
</dbReference>
<dbReference type="InterPro" id="IPR001374">
    <property type="entry name" value="R3H_dom"/>
</dbReference>
<dbReference type="InterPro" id="IPR036097">
    <property type="entry name" value="HisK_dim/P_sf"/>
</dbReference>
<feature type="domain" description="Histidine kinase" evidence="14">
    <location>
        <begin position="313"/>
        <end position="561"/>
    </location>
</feature>
<evidence type="ECO:0000313" key="18">
    <source>
        <dbReference type="EMBL" id="SKA81616.1"/>
    </source>
</evidence>
<dbReference type="PROSITE" id="PS50851">
    <property type="entry name" value="CHEW"/>
    <property type="match status" value="1"/>
</dbReference>
<dbReference type="GO" id="GO:0005737">
    <property type="term" value="C:cytoplasm"/>
    <property type="evidence" value="ECO:0007669"/>
    <property type="project" value="InterPro"/>
</dbReference>
<evidence type="ECO:0000256" key="4">
    <source>
        <dbReference type="ARBA" id="ARBA00022500"/>
    </source>
</evidence>
<proteinExistence type="predicted"/>
<feature type="modified residue" description="Phosphohistidine" evidence="12">
    <location>
        <position position="48"/>
    </location>
</feature>
<evidence type="ECO:0000256" key="5">
    <source>
        <dbReference type="ARBA" id="ARBA00022553"/>
    </source>
</evidence>
<feature type="domain" description="CheW-like" evidence="15">
    <location>
        <begin position="540"/>
        <end position="689"/>
    </location>
</feature>
<evidence type="ECO:0000256" key="12">
    <source>
        <dbReference type="PROSITE-ProRule" id="PRU00110"/>
    </source>
</evidence>
<dbReference type="PROSITE" id="PS50109">
    <property type="entry name" value="HIS_KIN"/>
    <property type="match status" value="1"/>
</dbReference>
<evidence type="ECO:0000313" key="19">
    <source>
        <dbReference type="Proteomes" id="UP000189733"/>
    </source>
</evidence>
<dbReference type="Pfam" id="PF01627">
    <property type="entry name" value="Hpt"/>
    <property type="match status" value="1"/>
</dbReference>
<dbReference type="PROSITE" id="PS50894">
    <property type="entry name" value="HPT"/>
    <property type="match status" value="1"/>
</dbReference>
<dbReference type="InterPro" id="IPR036641">
    <property type="entry name" value="HPT_dom_sf"/>
</dbReference>
<evidence type="ECO:0000256" key="10">
    <source>
        <dbReference type="ARBA" id="ARBA00023012"/>
    </source>
</evidence>
<keyword evidence="10" id="KW-0902">Two-component regulatory system</keyword>
<dbReference type="InterPro" id="IPR036061">
    <property type="entry name" value="CheW-like_dom_sf"/>
</dbReference>
<dbReference type="Gene3D" id="3.30.565.10">
    <property type="entry name" value="Histidine kinase-like ATPase, C-terminal domain"/>
    <property type="match status" value="1"/>
</dbReference>
<dbReference type="InterPro" id="IPR051315">
    <property type="entry name" value="Bact_Chemotaxis_CheA"/>
</dbReference>
<evidence type="ECO:0000259" key="14">
    <source>
        <dbReference type="PROSITE" id="PS50109"/>
    </source>
</evidence>
<dbReference type="InterPro" id="IPR002545">
    <property type="entry name" value="CheW-lke_dom"/>
</dbReference>
<dbReference type="STRING" id="1121442.SAMN02745702_02729"/>
<evidence type="ECO:0000259" key="15">
    <source>
        <dbReference type="PROSITE" id="PS50851"/>
    </source>
</evidence>
<dbReference type="InterPro" id="IPR003594">
    <property type="entry name" value="HATPase_dom"/>
</dbReference>
<dbReference type="GO" id="GO:0000155">
    <property type="term" value="F:phosphorelay sensor kinase activity"/>
    <property type="evidence" value="ECO:0007669"/>
    <property type="project" value="InterPro"/>
</dbReference>
<protein>
    <recommendedName>
        <fullName evidence="3">Chemotaxis protein CheA</fullName>
        <ecNumber evidence="2">2.7.13.3</ecNumber>
    </recommendedName>
</protein>
<evidence type="ECO:0000256" key="6">
    <source>
        <dbReference type="ARBA" id="ARBA00022679"/>
    </source>
</evidence>
<dbReference type="SUPFAM" id="SSF50341">
    <property type="entry name" value="CheW-like"/>
    <property type="match status" value="1"/>
</dbReference>
<keyword evidence="8 18" id="KW-0418">Kinase</keyword>
<dbReference type="InterPro" id="IPR004105">
    <property type="entry name" value="CheA-like_dim"/>
</dbReference>
<dbReference type="SUPFAM" id="SSF55874">
    <property type="entry name" value="ATPase domain of HSP90 chaperone/DNA topoisomerase II/histidine kinase"/>
    <property type="match status" value="1"/>
</dbReference>
<dbReference type="InterPro" id="IPR036890">
    <property type="entry name" value="HATPase_C_sf"/>
</dbReference>
<dbReference type="Gene3D" id="2.30.30.40">
    <property type="entry name" value="SH3 Domains"/>
    <property type="match status" value="1"/>
</dbReference>
<organism evidence="18 19">
    <name type="scientific">Desulfobaculum bizertense DSM 18034</name>
    <dbReference type="NCBI Taxonomy" id="1121442"/>
    <lineage>
        <taxon>Bacteria</taxon>
        <taxon>Pseudomonadati</taxon>
        <taxon>Thermodesulfobacteriota</taxon>
        <taxon>Desulfovibrionia</taxon>
        <taxon>Desulfovibrionales</taxon>
        <taxon>Desulfovibrionaceae</taxon>
        <taxon>Desulfobaculum</taxon>
    </lineage>
</organism>
<dbReference type="GO" id="GO:0006935">
    <property type="term" value="P:chemotaxis"/>
    <property type="evidence" value="ECO:0007669"/>
    <property type="project" value="UniProtKB-KW"/>
</dbReference>
<dbReference type="FunFam" id="3.30.565.10:FF:000016">
    <property type="entry name" value="Chemotaxis protein CheA, putative"/>
    <property type="match status" value="1"/>
</dbReference>
<dbReference type="InterPro" id="IPR005467">
    <property type="entry name" value="His_kinase_dom"/>
</dbReference>
<dbReference type="SMART" id="SM01231">
    <property type="entry name" value="H-kinase_dim"/>
    <property type="match status" value="1"/>
</dbReference>
<dbReference type="InterPro" id="IPR004358">
    <property type="entry name" value="Sig_transdc_His_kin-like_C"/>
</dbReference>
<keyword evidence="6" id="KW-0808">Transferase</keyword>
<keyword evidence="9" id="KW-0067">ATP-binding</keyword>
<evidence type="ECO:0000259" key="17">
    <source>
        <dbReference type="PROSITE" id="PS51061"/>
    </source>
</evidence>
<dbReference type="RefSeq" id="WP_078685991.1">
    <property type="nucleotide sequence ID" value="NZ_FUYA01000011.1"/>
</dbReference>
<name>A0A1T4WWC0_9BACT</name>
<dbReference type="SUPFAM" id="SSF47226">
    <property type="entry name" value="Histidine-containing phosphotransfer domain, HPT domain"/>
    <property type="match status" value="1"/>
</dbReference>
<feature type="domain" description="HPt" evidence="16">
    <location>
        <begin position="1"/>
        <end position="105"/>
    </location>
</feature>
<dbReference type="SMART" id="SM00073">
    <property type="entry name" value="HPT"/>
    <property type="match status" value="1"/>
</dbReference>
<dbReference type="InterPro" id="IPR008207">
    <property type="entry name" value="Sig_transdc_His_kin_Hpt_dom"/>
</dbReference>
<dbReference type="Pfam" id="PF02518">
    <property type="entry name" value="HATPase_c"/>
    <property type="match status" value="1"/>
</dbReference>
<sequence length="700" mass="77294">MALDKNTQELFLEEVRENLRDLEAALLELEEGEGEKQDCVDRVFRALHTVKGIAAMVGEDRASDFAHQVENIFDAVRSDLELLQPELIELTLCSRDHLRAVLRGADVQDSAGEQIVRQMATLVHVQNAEPEPFSSSLSQNEGEPLQEFKSFRIRFRPEASSFVDGVDFSSLFAELRALGELSIVLRTDAVPRLDAYESDRCFLGWDMVLQGHCSENAVRDAFIFVDSAPGVVTLELLPFGAEAQAGKNAPKLGDILMQRGAVSADEVLSALSQQRKLGELLEDSGVVSSEEIESALVEQTAVKRARERIQQSTRASSVRVPAERLDEMVSLVGELALVQTQISQAVGTESRHHLERLSEELERLSVRLRERTLSMRMLPIGNMLTRFRRLIHDLSRELNKKIELETVGEETEVDKTVFEHLGDPLVHIVRNCADHGIESPEERIALGKPATGTVRVSAEHAGGEVRIIIEDDGRGMDPEKILARARELNLVSGDKELQRSEILALVFEPGFTTSSTVTSLSGRGVGLDVVQRGIQALRGSVEVESTRDAGTRFLLRIPLTLAIIEGLQVRVADEYYVIPLSVVQECREFVPHDAQVLDIRGEIIPWVRLHDLFGLSGDCSTAEQLVVAKLGNRRVGLVVDLVVGEHQTVIRSLGPVYNEVQGFSGATVRADGTMALILDVQEIFKMMGGCRISDDPVCSV</sequence>
<dbReference type="SUPFAM" id="SSF47384">
    <property type="entry name" value="Homodimeric domain of signal transducing histidine kinase"/>
    <property type="match status" value="1"/>
</dbReference>
<dbReference type="Gene3D" id="1.20.120.160">
    <property type="entry name" value="HPT domain"/>
    <property type="match status" value="1"/>
</dbReference>
<dbReference type="SUPFAM" id="SSF160246">
    <property type="entry name" value="EspE N-terminal domain-like"/>
    <property type="match status" value="1"/>
</dbReference>
<evidence type="ECO:0000256" key="9">
    <source>
        <dbReference type="ARBA" id="ARBA00022840"/>
    </source>
</evidence>
<keyword evidence="13" id="KW-0175">Coiled coil</keyword>
<dbReference type="EMBL" id="FUYA01000011">
    <property type="protein sequence ID" value="SKA81616.1"/>
    <property type="molecule type" value="Genomic_DNA"/>
</dbReference>
<evidence type="ECO:0000256" key="13">
    <source>
        <dbReference type="SAM" id="Coils"/>
    </source>
</evidence>
<dbReference type="OrthoDB" id="9803176at2"/>
<keyword evidence="4" id="KW-0145">Chemotaxis</keyword>
<evidence type="ECO:0000259" key="16">
    <source>
        <dbReference type="PROSITE" id="PS50894"/>
    </source>
</evidence>
<evidence type="ECO:0000256" key="8">
    <source>
        <dbReference type="ARBA" id="ARBA00022777"/>
    </source>
</evidence>
<dbReference type="Pfam" id="PF01584">
    <property type="entry name" value="CheW"/>
    <property type="match status" value="1"/>
</dbReference>
<evidence type="ECO:0000256" key="3">
    <source>
        <dbReference type="ARBA" id="ARBA00021495"/>
    </source>
</evidence>
<dbReference type="AlphaFoldDB" id="A0A1T4WWC0"/>
<reference evidence="18 19" key="1">
    <citation type="submission" date="2017-02" db="EMBL/GenBank/DDBJ databases">
        <authorList>
            <person name="Peterson S.W."/>
        </authorList>
    </citation>
    <scope>NUCLEOTIDE SEQUENCE [LARGE SCALE GENOMIC DNA]</scope>
    <source>
        <strain evidence="18 19">DSM 18034</strain>
    </source>
</reference>
<keyword evidence="5 12" id="KW-0597">Phosphoprotein</keyword>